<proteinExistence type="predicted"/>
<protein>
    <submittedName>
        <fullName evidence="1">Uncharacterized protein</fullName>
    </submittedName>
</protein>
<gene>
    <name evidence="1" type="ORF">LCMAC202_06320</name>
</gene>
<sequence>MTDYLQLVYSLRQDLNGYTDKEIQILSRYHNLKGNIADLKWMIALRNARSLTQKAQMPPAVKDDTIKGKPVKMIFISGGYDSSKTTVPEIQLVNKLITDHSDFIINNTDHLKDHNDASTAKGHYKAYLLSGKELAAVSSGKYMTDIFASPITTYGFLRESEIKWVQTSNKYRGKGLCAPFVQFILTNLKELGVDNVMVENVGGEAGCRCYVKAATALGMGTINIDSTNPQTVYWEEVDCSKDPAITHLFFDSSEMYQNYLRSKKELPLTEAGHGSPSKDGLF</sequence>
<reference evidence="1" key="1">
    <citation type="journal article" date="2019" name="MBio">
        <title>Virus Genomes from Deep Sea Sediments Expand the Ocean Megavirome and Support Independent Origins of Viral Gigantism.</title>
        <authorList>
            <person name="Backstrom D."/>
            <person name="Yutin N."/>
            <person name="Jorgensen S.L."/>
            <person name="Dharamshi J."/>
            <person name="Homa F."/>
            <person name="Zaremba-Niedwiedzka K."/>
            <person name="Spang A."/>
            <person name="Wolf Y.I."/>
            <person name="Koonin E.V."/>
            <person name="Ettema T.J."/>
        </authorList>
    </citation>
    <scope>NUCLEOTIDE SEQUENCE</scope>
</reference>
<evidence type="ECO:0000313" key="1">
    <source>
        <dbReference type="EMBL" id="QBK88270.1"/>
    </source>
</evidence>
<dbReference type="EMBL" id="MK500382">
    <property type="protein sequence ID" value="QBK88270.1"/>
    <property type="molecule type" value="Genomic_DNA"/>
</dbReference>
<name>A0A481YZ48_9VIRU</name>
<accession>A0A481YZ48</accession>
<organism evidence="1">
    <name type="scientific">Marseillevirus LCMAC202</name>
    <dbReference type="NCBI Taxonomy" id="2506606"/>
    <lineage>
        <taxon>Viruses</taxon>
        <taxon>Varidnaviria</taxon>
        <taxon>Bamfordvirae</taxon>
        <taxon>Nucleocytoviricota</taxon>
        <taxon>Megaviricetes</taxon>
        <taxon>Pimascovirales</taxon>
        <taxon>Pimascovirales incertae sedis</taxon>
        <taxon>Marseilleviridae</taxon>
    </lineage>
</organism>